<reference evidence="1 2" key="1">
    <citation type="submission" date="2019-02" db="EMBL/GenBank/DDBJ databases">
        <title>Deep-cultivation of Planctomycetes and their phenomic and genomic characterization uncovers novel biology.</title>
        <authorList>
            <person name="Wiegand S."/>
            <person name="Jogler M."/>
            <person name="Boedeker C."/>
            <person name="Pinto D."/>
            <person name="Vollmers J."/>
            <person name="Rivas-Marin E."/>
            <person name="Kohn T."/>
            <person name="Peeters S.H."/>
            <person name="Heuer A."/>
            <person name="Rast P."/>
            <person name="Oberbeckmann S."/>
            <person name="Bunk B."/>
            <person name="Jeske O."/>
            <person name="Meyerdierks A."/>
            <person name="Storesund J.E."/>
            <person name="Kallscheuer N."/>
            <person name="Luecker S."/>
            <person name="Lage O.M."/>
            <person name="Pohl T."/>
            <person name="Merkel B.J."/>
            <person name="Hornburger P."/>
            <person name="Mueller R.-W."/>
            <person name="Bruemmer F."/>
            <person name="Labrenz M."/>
            <person name="Spormann A.M."/>
            <person name="Op Den Camp H."/>
            <person name="Overmann J."/>
            <person name="Amann R."/>
            <person name="Jetten M.S.M."/>
            <person name="Mascher T."/>
            <person name="Medema M.H."/>
            <person name="Devos D.P."/>
            <person name="Kaster A.-K."/>
            <person name="Ovreas L."/>
            <person name="Rohde M."/>
            <person name="Galperin M.Y."/>
            <person name="Jogler C."/>
        </authorList>
    </citation>
    <scope>NUCLEOTIDE SEQUENCE [LARGE SCALE GENOMIC DNA]</scope>
    <source>
        <strain evidence="1 2">Pla100</strain>
    </source>
</reference>
<evidence type="ECO:0000313" key="1">
    <source>
        <dbReference type="EMBL" id="TWT92226.1"/>
    </source>
</evidence>
<dbReference type="AlphaFoldDB" id="A0A5C5ZYG6"/>
<evidence type="ECO:0000313" key="2">
    <source>
        <dbReference type="Proteomes" id="UP000316213"/>
    </source>
</evidence>
<proteinExistence type="predicted"/>
<accession>A0A5C5ZYG6</accession>
<protein>
    <submittedName>
        <fullName evidence="1">Uncharacterized protein</fullName>
    </submittedName>
</protein>
<dbReference type="Proteomes" id="UP000316213">
    <property type="component" value="Unassembled WGS sequence"/>
</dbReference>
<organism evidence="1 2">
    <name type="scientific">Neorhodopirellula pilleata</name>
    <dbReference type="NCBI Taxonomy" id="2714738"/>
    <lineage>
        <taxon>Bacteria</taxon>
        <taxon>Pseudomonadati</taxon>
        <taxon>Planctomycetota</taxon>
        <taxon>Planctomycetia</taxon>
        <taxon>Pirellulales</taxon>
        <taxon>Pirellulaceae</taxon>
        <taxon>Neorhodopirellula</taxon>
    </lineage>
</organism>
<comment type="caution">
    <text evidence="1">The sequence shown here is derived from an EMBL/GenBank/DDBJ whole genome shotgun (WGS) entry which is preliminary data.</text>
</comment>
<gene>
    <name evidence="1" type="ORF">Pla100_47630</name>
</gene>
<dbReference type="EMBL" id="SJPM01000012">
    <property type="protein sequence ID" value="TWT92226.1"/>
    <property type="molecule type" value="Genomic_DNA"/>
</dbReference>
<sequence>MSEHQAMACVGCEKCIVLRLVGQVSFQEEC</sequence>
<keyword evidence="2" id="KW-1185">Reference proteome</keyword>
<name>A0A5C5ZYG6_9BACT</name>